<proteinExistence type="predicted"/>
<dbReference type="Gene3D" id="3.30.559.10">
    <property type="entry name" value="Chloramphenicol acetyltransferase-like domain"/>
    <property type="match status" value="1"/>
</dbReference>
<name>A0A562LPX9_9BRAD</name>
<dbReference type="SUPFAM" id="SSF52777">
    <property type="entry name" value="CoA-dependent acyltransferases"/>
    <property type="match status" value="1"/>
</dbReference>
<dbReference type="AlphaFoldDB" id="A0A562LPX9"/>
<organism evidence="1 2">
    <name type="scientific">Bradyrhizobium daqingense</name>
    <dbReference type="NCBI Taxonomy" id="993502"/>
    <lineage>
        <taxon>Bacteria</taxon>
        <taxon>Pseudomonadati</taxon>
        <taxon>Pseudomonadota</taxon>
        <taxon>Alphaproteobacteria</taxon>
        <taxon>Hyphomicrobiales</taxon>
        <taxon>Nitrobacteraceae</taxon>
        <taxon>Bradyrhizobium</taxon>
    </lineage>
</organism>
<dbReference type="OrthoDB" id="8059310at2"/>
<evidence type="ECO:0000313" key="1">
    <source>
        <dbReference type="EMBL" id="TWI09633.1"/>
    </source>
</evidence>
<dbReference type="EMBL" id="VLKL01000002">
    <property type="protein sequence ID" value="TWI09633.1"/>
    <property type="molecule type" value="Genomic_DNA"/>
</dbReference>
<evidence type="ECO:0008006" key="3">
    <source>
        <dbReference type="Google" id="ProtNLM"/>
    </source>
</evidence>
<sequence>MRGTPKTISLRRRLICDLMHASMGVPFVSLSRPLDIRPVLEARASATAPAGWAAMFVKAFALVARDEPVLRTVYAKWPWPALYELPKSVALVAIARVDDGEECVIPQRIAAPDAMALSAVDAEIRRAKTAPVGDVPMFRKIMRATRLPLPLRRLSWAVGLNFGRQRGNWFGSFAVSSVAAYGGGELHPITPGPFILSYGTVEADQTIHVVIRWDHRVTDAAPIARVLTRLEQVLNTEIAAELRAAEPKPIRAVRT</sequence>
<keyword evidence="2" id="KW-1185">Reference proteome</keyword>
<comment type="caution">
    <text evidence="1">The sequence shown here is derived from an EMBL/GenBank/DDBJ whole genome shotgun (WGS) entry which is preliminary data.</text>
</comment>
<dbReference type="Proteomes" id="UP000317176">
    <property type="component" value="Unassembled WGS sequence"/>
</dbReference>
<reference evidence="1 2" key="1">
    <citation type="journal article" date="2015" name="Stand. Genomic Sci.">
        <title>Genomic Encyclopedia of Bacterial and Archaeal Type Strains, Phase III: the genomes of soil and plant-associated and newly described type strains.</title>
        <authorList>
            <person name="Whitman W.B."/>
            <person name="Woyke T."/>
            <person name="Klenk H.P."/>
            <person name="Zhou Y."/>
            <person name="Lilburn T.G."/>
            <person name="Beck B.J."/>
            <person name="De Vos P."/>
            <person name="Vandamme P."/>
            <person name="Eisen J.A."/>
            <person name="Garrity G."/>
            <person name="Hugenholtz P."/>
            <person name="Kyrpides N.C."/>
        </authorList>
    </citation>
    <scope>NUCLEOTIDE SEQUENCE [LARGE SCALE GENOMIC DNA]</scope>
    <source>
        <strain evidence="1 2">CGMCC 1.10947</strain>
    </source>
</reference>
<gene>
    <name evidence="1" type="ORF">IQ17_00710</name>
</gene>
<evidence type="ECO:0000313" key="2">
    <source>
        <dbReference type="Proteomes" id="UP000317176"/>
    </source>
</evidence>
<accession>A0A562LPX9</accession>
<protein>
    <recommendedName>
        <fullName evidence="3">Acyltransferase</fullName>
    </recommendedName>
</protein>
<dbReference type="RefSeq" id="WP_145628550.1">
    <property type="nucleotide sequence ID" value="NZ_CP088014.1"/>
</dbReference>
<dbReference type="InterPro" id="IPR023213">
    <property type="entry name" value="CAT-like_dom_sf"/>
</dbReference>